<dbReference type="SUPFAM" id="SSF53335">
    <property type="entry name" value="S-adenosyl-L-methionine-dependent methyltransferases"/>
    <property type="match status" value="1"/>
</dbReference>
<protein>
    <recommendedName>
        <fullName evidence="2">Methyltransferase type 11 domain-containing protein</fullName>
    </recommendedName>
</protein>
<gene>
    <name evidence="1" type="ORF">LCGC14_1377290</name>
</gene>
<dbReference type="InterPro" id="IPR029063">
    <property type="entry name" value="SAM-dependent_MTases_sf"/>
</dbReference>
<evidence type="ECO:0000313" key="1">
    <source>
        <dbReference type="EMBL" id="KKM76716.1"/>
    </source>
</evidence>
<reference evidence="1" key="1">
    <citation type="journal article" date="2015" name="Nature">
        <title>Complex archaea that bridge the gap between prokaryotes and eukaryotes.</title>
        <authorList>
            <person name="Spang A."/>
            <person name="Saw J.H."/>
            <person name="Jorgensen S.L."/>
            <person name="Zaremba-Niedzwiedzka K."/>
            <person name="Martijn J."/>
            <person name="Lind A.E."/>
            <person name="van Eijk R."/>
            <person name="Schleper C."/>
            <person name="Guy L."/>
            <person name="Ettema T.J."/>
        </authorList>
    </citation>
    <scope>NUCLEOTIDE SEQUENCE</scope>
</reference>
<dbReference type="EMBL" id="LAZR01008758">
    <property type="protein sequence ID" value="KKM76716.1"/>
    <property type="molecule type" value="Genomic_DNA"/>
</dbReference>
<proteinExistence type="predicted"/>
<comment type="caution">
    <text evidence="1">The sequence shown here is derived from an EMBL/GenBank/DDBJ whole genome shotgun (WGS) entry which is preliminary data.</text>
</comment>
<feature type="non-terminal residue" evidence="1">
    <location>
        <position position="1"/>
    </location>
</feature>
<dbReference type="Gene3D" id="3.40.50.150">
    <property type="entry name" value="Vaccinia Virus protein VP39"/>
    <property type="match status" value="1"/>
</dbReference>
<organism evidence="1">
    <name type="scientific">marine sediment metagenome</name>
    <dbReference type="NCBI Taxonomy" id="412755"/>
    <lineage>
        <taxon>unclassified sequences</taxon>
        <taxon>metagenomes</taxon>
        <taxon>ecological metagenomes</taxon>
    </lineage>
</organism>
<sequence>FVHYGKKQRTDAYKAIFDLLKTGGMLGLFTTRGEIAPMFEKRDELIKNLKQSGFQNIETKHFPDVYLIAIAKKPHKPQK</sequence>
<name>A0A0F9KPL4_9ZZZZ</name>
<evidence type="ECO:0008006" key="2">
    <source>
        <dbReference type="Google" id="ProtNLM"/>
    </source>
</evidence>
<accession>A0A0F9KPL4</accession>
<dbReference type="AlphaFoldDB" id="A0A0F9KPL4"/>